<proteinExistence type="predicted"/>
<name>A0A7Y9YCV7_9ACTN</name>
<keyword evidence="1" id="KW-0812">Transmembrane</keyword>
<reference evidence="2 3" key="1">
    <citation type="submission" date="2020-07" db="EMBL/GenBank/DDBJ databases">
        <title>Sequencing the genomes of 1000 actinobacteria strains.</title>
        <authorList>
            <person name="Klenk H.-P."/>
        </authorList>
    </citation>
    <scope>NUCLEOTIDE SEQUENCE [LARGE SCALE GENOMIC DNA]</scope>
    <source>
        <strain evidence="2 3">DSM 18248</strain>
    </source>
</reference>
<dbReference type="EMBL" id="JACBZI010000001">
    <property type="protein sequence ID" value="NYI08892.1"/>
    <property type="molecule type" value="Genomic_DNA"/>
</dbReference>
<evidence type="ECO:0000313" key="3">
    <source>
        <dbReference type="Proteomes" id="UP000537326"/>
    </source>
</evidence>
<dbReference type="RefSeq" id="WP_179529945.1">
    <property type="nucleotide sequence ID" value="NZ_BAAAPP010000002.1"/>
</dbReference>
<feature type="transmembrane region" description="Helical" evidence="1">
    <location>
        <begin position="95"/>
        <end position="113"/>
    </location>
</feature>
<evidence type="ECO:0008006" key="4">
    <source>
        <dbReference type="Google" id="ProtNLM"/>
    </source>
</evidence>
<dbReference type="InterPro" id="IPR049713">
    <property type="entry name" value="Pr6Pr-like"/>
</dbReference>
<keyword evidence="1" id="KW-1133">Transmembrane helix</keyword>
<dbReference type="NCBIfam" id="NF038065">
    <property type="entry name" value="Pr6Pr"/>
    <property type="match status" value="1"/>
</dbReference>
<protein>
    <recommendedName>
        <fullName evidence="4">FAR-17a/AIG1-like protein</fullName>
    </recommendedName>
</protein>
<feature type="transmembrane region" description="Helical" evidence="1">
    <location>
        <begin position="133"/>
        <end position="152"/>
    </location>
</feature>
<accession>A0A7Y9YCV7</accession>
<feature type="transmembrane region" description="Helical" evidence="1">
    <location>
        <begin position="12"/>
        <end position="37"/>
    </location>
</feature>
<comment type="caution">
    <text evidence="2">The sequence shown here is derived from an EMBL/GenBank/DDBJ whole genome shotgun (WGS) entry which is preliminary data.</text>
</comment>
<organism evidence="2 3">
    <name type="scientific">Nocardioides marinus</name>
    <dbReference type="NCBI Taxonomy" id="374514"/>
    <lineage>
        <taxon>Bacteria</taxon>
        <taxon>Bacillati</taxon>
        <taxon>Actinomycetota</taxon>
        <taxon>Actinomycetes</taxon>
        <taxon>Propionibacteriales</taxon>
        <taxon>Nocardioidaceae</taxon>
        <taxon>Nocardioides</taxon>
    </lineage>
</organism>
<dbReference type="Proteomes" id="UP000537326">
    <property type="component" value="Unassembled WGS sequence"/>
</dbReference>
<keyword evidence="3" id="KW-1185">Reference proteome</keyword>
<feature type="transmembrane region" description="Helical" evidence="1">
    <location>
        <begin position="159"/>
        <end position="183"/>
    </location>
</feature>
<evidence type="ECO:0000313" key="2">
    <source>
        <dbReference type="EMBL" id="NYI08892.1"/>
    </source>
</evidence>
<gene>
    <name evidence="2" type="ORF">BKA05_000407</name>
</gene>
<keyword evidence="1" id="KW-0472">Membrane</keyword>
<feature type="transmembrane region" description="Helical" evidence="1">
    <location>
        <begin position="195"/>
        <end position="217"/>
    </location>
</feature>
<evidence type="ECO:0000256" key="1">
    <source>
        <dbReference type="SAM" id="Phobius"/>
    </source>
</evidence>
<sequence>MTSGEDVRRRRAWTVVAAVAWTGFALTLSLSALGWYADSPPEPGVYGDTEGGAYGVLQRVTDTLSYFTIWSNVVVALAATVLARGARGATWQRVLLLDALLMIVVTAIVYQLLLAPSIDVQGWSIITDPTQHVVVPVLAVAAWVWAGPRGWVSGRLVPLALVVPVLWVGWMLARGAVIGSYPYGFVAVGERGYPAVLATVAVILAFGLVVAGVLWAVDAALLRRTHEHA</sequence>
<feature type="transmembrane region" description="Helical" evidence="1">
    <location>
        <begin position="64"/>
        <end position="83"/>
    </location>
</feature>
<dbReference type="AlphaFoldDB" id="A0A7Y9YCV7"/>